<dbReference type="STRING" id="1408254.T458_09375"/>
<dbReference type="AlphaFoldDB" id="V6M972"/>
<keyword evidence="3" id="KW-1185">Reference proteome</keyword>
<proteinExistence type="predicted"/>
<name>V6M972_9BACL</name>
<gene>
    <name evidence="2" type="ORF">T458_09375</name>
</gene>
<accession>V6M972</accession>
<evidence type="ECO:0000313" key="2">
    <source>
        <dbReference type="EMBL" id="EST55059.1"/>
    </source>
</evidence>
<dbReference type="Proteomes" id="UP000017973">
    <property type="component" value="Unassembled WGS sequence"/>
</dbReference>
<feature type="compositionally biased region" description="Basic and acidic residues" evidence="1">
    <location>
        <begin position="16"/>
        <end position="27"/>
    </location>
</feature>
<protein>
    <submittedName>
        <fullName evidence="2">Uncharacterized protein</fullName>
    </submittedName>
</protein>
<comment type="caution">
    <text evidence="2">The sequence shown here is derived from an EMBL/GenBank/DDBJ whole genome shotgun (WGS) entry which is preliminary data.</text>
</comment>
<dbReference type="HOGENOM" id="CLU_1966370_0_0_9"/>
<feature type="region of interest" description="Disordered" evidence="1">
    <location>
        <begin position="1"/>
        <end position="28"/>
    </location>
</feature>
<dbReference type="EMBL" id="AYJU01000015">
    <property type="protein sequence ID" value="EST55059.1"/>
    <property type="molecule type" value="Genomic_DNA"/>
</dbReference>
<organism evidence="2 3">
    <name type="scientific">Brevibacillus panacihumi W25</name>
    <dbReference type="NCBI Taxonomy" id="1408254"/>
    <lineage>
        <taxon>Bacteria</taxon>
        <taxon>Bacillati</taxon>
        <taxon>Bacillota</taxon>
        <taxon>Bacilli</taxon>
        <taxon>Bacillales</taxon>
        <taxon>Paenibacillaceae</taxon>
        <taxon>Brevibacillus</taxon>
    </lineage>
</organism>
<reference evidence="2 3" key="1">
    <citation type="journal article" date="2014" name="Genome Announc.">
        <title>Draft Genome Sequence of Brevibacillus panacihumi Strain W25, a Halotolerant Hydrocarbon-Degrading Bacterium.</title>
        <authorList>
            <person name="Wang X."/>
            <person name="Jin D."/>
            <person name="Zhou L."/>
            <person name="Wu L."/>
            <person name="An W."/>
            <person name="Chen Y."/>
            <person name="Zhao L."/>
        </authorList>
    </citation>
    <scope>NUCLEOTIDE SEQUENCE [LARGE SCALE GENOMIC DNA]</scope>
    <source>
        <strain evidence="2 3">W25</strain>
    </source>
</reference>
<evidence type="ECO:0000256" key="1">
    <source>
        <dbReference type="SAM" id="MobiDB-lite"/>
    </source>
</evidence>
<evidence type="ECO:0000313" key="3">
    <source>
        <dbReference type="Proteomes" id="UP000017973"/>
    </source>
</evidence>
<sequence length="127" mass="14067">MGSLPGAALAGSTPKAEPRPKAADSKKRIQGWTLRAGSAFSVAPGLRSQMPGAYFPIFLTSFHWSPCFSFGLRWCVQAFGDKFEDIALGFQLVETLLFRRRSMFPDERLAESSLAEQRSPGKQKRNL</sequence>